<dbReference type="GO" id="GO:0005886">
    <property type="term" value="C:plasma membrane"/>
    <property type="evidence" value="ECO:0007669"/>
    <property type="project" value="UniProtKB-SubCell"/>
</dbReference>
<dbReference type="PROSITE" id="PS50229">
    <property type="entry name" value="WH1"/>
    <property type="match status" value="1"/>
</dbReference>
<dbReference type="PANTHER" id="PTHR11202">
    <property type="entry name" value="SPROUTY-RELATED, EVH1 DOMAIN-CONTAINING PROTEIN FAMILY MEMBER"/>
    <property type="match status" value="1"/>
</dbReference>
<sequence length="372" mass="41511">MTEAYEDGNHLVRVRAQVMIRDDSTGGWVPMGGGGLSNVSVRKRAISCDIGQCKHEYIIFGKRISDQSVVLSCIIKKDFEYNKVMPTFHHWKTGEKKFGLTFQTAADARAFDKGLRTAVDELLDGIAEPPPVHNKHATEVGDDDVFMTLNLPVERGDSRSSSDSSTRGSRHPTPPQEQLVQRSHFIGRGKLGSEHESPSSHTDNYPYVQLTTVHEYIYPTIDGSKMGQHDSSGSLKKRSSEALPLPATKPAKKEMRKSGRQRCRYCQELFADEENKRGSCEYAPDCMRTAVDEVACIRCARCMLYHCMADAEGDFAQHPCECTNEDGCSRRWLGLALLSILVPCLWLYPPLRACHWCGVRCGLCGGRHRPAS</sequence>
<dbReference type="EMBL" id="JAWJWE010000038">
    <property type="protein sequence ID" value="KAK6622942.1"/>
    <property type="molecule type" value="Genomic_DNA"/>
</dbReference>
<dbReference type="GO" id="GO:0019901">
    <property type="term" value="F:protein kinase binding"/>
    <property type="evidence" value="ECO:0007669"/>
    <property type="project" value="TreeGrafter"/>
</dbReference>
<comment type="subcellular location">
    <subcellularLocation>
        <location evidence="1">Cell membrane</location>
        <topology evidence="1">Peripheral membrane protein</topology>
    </subcellularLocation>
</comment>
<dbReference type="PROSITE" id="PS51227">
    <property type="entry name" value="SPR"/>
    <property type="match status" value="1"/>
</dbReference>
<evidence type="ECO:0000313" key="7">
    <source>
        <dbReference type="Proteomes" id="UP001372834"/>
    </source>
</evidence>
<keyword evidence="2" id="KW-1003">Cell membrane</keyword>
<evidence type="ECO:0000256" key="2">
    <source>
        <dbReference type="ARBA" id="ARBA00022475"/>
    </source>
</evidence>
<dbReference type="GO" id="GO:0043409">
    <property type="term" value="P:negative regulation of MAPK cascade"/>
    <property type="evidence" value="ECO:0007669"/>
    <property type="project" value="TreeGrafter"/>
</dbReference>
<feature type="region of interest" description="Disordered" evidence="4">
    <location>
        <begin position="153"/>
        <end position="182"/>
    </location>
</feature>
<proteinExistence type="predicted"/>
<dbReference type="Pfam" id="PF05210">
    <property type="entry name" value="Sprouty"/>
    <property type="match status" value="1"/>
</dbReference>
<organism evidence="6 7">
    <name type="scientific">Polyplax serrata</name>
    <name type="common">Common mouse louse</name>
    <dbReference type="NCBI Taxonomy" id="468196"/>
    <lineage>
        <taxon>Eukaryota</taxon>
        <taxon>Metazoa</taxon>
        <taxon>Ecdysozoa</taxon>
        <taxon>Arthropoda</taxon>
        <taxon>Hexapoda</taxon>
        <taxon>Insecta</taxon>
        <taxon>Pterygota</taxon>
        <taxon>Neoptera</taxon>
        <taxon>Paraneoptera</taxon>
        <taxon>Psocodea</taxon>
        <taxon>Troctomorpha</taxon>
        <taxon>Phthiraptera</taxon>
        <taxon>Anoplura</taxon>
        <taxon>Polyplacidae</taxon>
        <taxon>Polyplax</taxon>
    </lineage>
</organism>
<evidence type="ECO:0000259" key="5">
    <source>
        <dbReference type="PROSITE" id="PS50229"/>
    </source>
</evidence>
<protein>
    <recommendedName>
        <fullName evidence="5">WH1 domain-containing protein</fullName>
    </recommendedName>
</protein>
<dbReference type="FunFam" id="2.30.29.30:FF:000052">
    <property type="entry name" value="Sprouty-related, EVH1 domain containing 2"/>
    <property type="match status" value="1"/>
</dbReference>
<feature type="region of interest" description="Disordered" evidence="4">
    <location>
        <begin position="222"/>
        <end position="256"/>
    </location>
</feature>
<gene>
    <name evidence="6" type="ORF">RUM43_008794</name>
</gene>
<dbReference type="AlphaFoldDB" id="A0AAN8PAJ2"/>
<dbReference type="Gene3D" id="2.30.29.30">
    <property type="entry name" value="Pleckstrin-homology domain (PH domain)/Phosphotyrosine-binding domain (PTB)"/>
    <property type="match status" value="1"/>
</dbReference>
<dbReference type="InterPro" id="IPR000697">
    <property type="entry name" value="WH1/EVH1_dom"/>
</dbReference>
<dbReference type="CDD" id="cd10574">
    <property type="entry name" value="EVH1_SPRED-like"/>
    <property type="match status" value="1"/>
</dbReference>
<comment type="caution">
    <text evidence="6">The sequence shown here is derived from an EMBL/GenBank/DDBJ whole genome shotgun (WGS) entry which is preliminary data.</text>
</comment>
<dbReference type="InterPro" id="IPR011993">
    <property type="entry name" value="PH-like_dom_sf"/>
</dbReference>
<evidence type="ECO:0000256" key="4">
    <source>
        <dbReference type="SAM" id="MobiDB-lite"/>
    </source>
</evidence>
<evidence type="ECO:0000256" key="3">
    <source>
        <dbReference type="ARBA" id="ARBA00023136"/>
    </source>
</evidence>
<evidence type="ECO:0000256" key="1">
    <source>
        <dbReference type="ARBA" id="ARBA00004202"/>
    </source>
</evidence>
<dbReference type="Pfam" id="PF00568">
    <property type="entry name" value="WH1"/>
    <property type="match status" value="1"/>
</dbReference>
<dbReference type="PANTHER" id="PTHR11202:SF3">
    <property type="entry name" value="SPROUTY-RELATED PROTEIN WITH EVH-1 DOMAIN, ISOFORM C"/>
    <property type="match status" value="1"/>
</dbReference>
<accession>A0AAN8PAJ2</accession>
<keyword evidence="3" id="KW-0472">Membrane</keyword>
<evidence type="ECO:0000313" key="6">
    <source>
        <dbReference type="EMBL" id="KAK6622942.1"/>
    </source>
</evidence>
<feature type="domain" description="WH1" evidence="5">
    <location>
        <begin position="3"/>
        <end position="122"/>
    </location>
</feature>
<dbReference type="InterPro" id="IPR007875">
    <property type="entry name" value="Sprouty"/>
</dbReference>
<dbReference type="Proteomes" id="UP001372834">
    <property type="component" value="Unassembled WGS sequence"/>
</dbReference>
<reference evidence="6 7" key="1">
    <citation type="submission" date="2023-10" db="EMBL/GenBank/DDBJ databases">
        <title>Genomes of two closely related lineages of the louse Polyplax serrata with different host specificities.</title>
        <authorList>
            <person name="Martinu J."/>
            <person name="Tarabai H."/>
            <person name="Stefka J."/>
            <person name="Hypsa V."/>
        </authorList>
    </citation>
    <scope>NUCLEOTIDE SEQUENCE [LARGE SCALE GENOMIC DNA]</scope>
    <source>
        <strain evidence="6">HR10_N</strain>
    </source>
</reference>
<dbReference type="SMART" id="SM00461">
    <property type="entry name" value="WH1"/>
    <property type="match status" value="1"/>
</dbReference>
<dbReference type="InterPro" id="IPR041937">
    <property type="entry name" value="SPRE_EVH1"/>
</dbReference>
<dbReference type="SUPFAM" id="SSF50729">
    <property type="entry name" value="PH domain-like"/>
    <property type="match status" value="1"/>
</dbReference>
<name>A0AAN8PAJ2_POLSC</name>